<dbReference type="RefSeq" id="WP_255969687.1">
    <property type="nucleotide sequence ID" value="NZ_JANFQF010000011.1"/>
</dbReference>
<dbReference type="EMBL" id="JANFQF010000011">
    <property type="protein sequence ID" value="MCQ4120404.1"/>
    <property type="molecule type" value="Genomic_DNA"/>
</dbReference>
<gene>
    <name evidence="1" type="ORF">NOF53_14690</name>
</gene>
<organism evidence="1 2">
    <name type="scientific">Rhodococcus tibetensis</name>
    <dbReference type="NCBI Taxonomy" id="2965064"/>
    <lineage>
        <taxon>Bacteria</taxon>
        <taxon>Bacillati</taxon>
        <taxon>Actinomycetota</taxon>
        <taxon>Actinomycetes</taxon>
        <taxon>Mycobacteriales</taxon>
        <taxon>Nocardiaceae</taxon>
        <taxon>Rhodococcus</taxon>
    </lineage>
</organism>
<evidence type="ECO:0000313" key="1">
    <source>
        <dbReference type="EMBL" id="MCQ4120404.1"/>
    </source>
</evidence>
<proteinExistence type="predicted"/>
<evidence type="ECO:0000313" key="2">
    <source>
        <dbReference type="Proteomes" id="UP001524501"/>
    </source>
</evidence>
<keyword evidence="2" id="KW-1185">Reference proteome</keyword>
<name>A0ABT1QDP6_9NOCA</name>
<protein>
    <submittedName>
        <fullName evidence="1">Uncharacterized protein</fullName>
    </submittedName>
</protein>
<reference evidence="1 2" key="1">
    <citation type="submission" date="2022-07" db="EMBL/GenBank/DDBJ databases">
        <title>Degradation activity of malathion, p-nitrophenol and potential low-temperature adaptation strategy of Rhodococcus sp. FXJ9.536.</title>
        <authorList>
            <person name="Huang J."/>
            <person name="Huang Y."/>
        </authorList>
    </citation>
    <scope>NUCLEOTIDE SEQUENCE [LARGE SCALE GENOMIC DNA]</scope>
    <source>
        <strain evidence="1 2">FXJ9.536</strain>
    </source>
</reference>
<sequence>MSINRFVFDVEMVDGTVHRNVTAIVADQMAYSSTRRKHKWDGPQEDPLLFANFLAFSALRRNGLFDGGFDAFCNAAAAVAEIGDDDEAEVARIVDPTSPALSSD</sequence>
<dbReference type="Proteomes" id="UP001524501">
    <property type="component" value="Unassembled WGS sequence"/>
</dbReference>
<accession>A0ABT1QDP6</accession>
<comment type="caution">
    <text evidence="1">The sequence shown here is derived from an EMBL/GenBank/DDBJ whole genome shotgun (WGS) entry which is preliminary data.</text>
</comment>